<evidence type="ECO:0000256" key="2">
    <source>
        <dbReference type="SAM" id="Phobius"/>
    </source>
</evidence>
<dbReference type="Pfam" id="PF00746">
    <property type="entry name" value="Gram_pos_anchor"/>
    <property type="match status" value="1"/>
</dbReference>
<keyword evidence="1" id="KW-0964">Secreted</keyword>
<accession>A0A6J6E8I9</accession>
<dbReference type="InterPro" id="IPR019931">
    <property type="entry name" value="LPXTG_anchor"/>
</dbReference>
<keyword evidence="2" id="KW-0472">Membrane</keyword>
<feature type="domain" description="Gram-positive cocci surface proteins LPxTG" evidence="3">
    <location>
        <begin position="300"/>
        <end position="335"/>
    </location>
</feature>
<sequence>MKLTNRIALGAGAAIASAALVVTPAMAATYNWESITVNSFDYSPENSVLFPDDISFGSYDDTLDDQDFQVTVDDFNDSDYVECENPQLNDATDGSGDKVVSCDEYDALGLTLKPELRIYANGQLVRFTADVTNSSATSIDVQWQYYIDIGSSDVVWNAENPAGTMTVDTDVDNWATAWGDDDEGAPVSYVWGGPNGAHRADAWEPDSGDEGYFWTDTAYELKPDHTVTYAFFTFVQTSAEANDETRTSLWEATTAMFGGPGGDIAPLSVDPSDPNYDTLLVGLDNCVVNWGVCTDPAPVLPDTGVSENAGIWAASAALIAALGVAGVFVARRRKA</sequence>
<dbReference type="NCBIfam" id="TIGR01167">
    <property type="entry name" value="LPXTG_anchor"/>
    <property type="match status" value="1"/>
</dbReference>
<evidence type="ECO:0000313" key="4">
    <source>
        <dbReference type="EMBL" id="CAB4571584.1"/>
    </source>
</evidence>
<gene>
    <name evidence="4" type="ORF">UFOPK1591_01329</name>
</gene>
<evidence type="ECO:0000259" key="3">
    <source>
        <dbReference type="PROSITE" id="PS50847"/>
    </source>
</evidence>
<reference evidence="4" key="1">
    <citation type="submission" date="2020-05" db="EMBL/GenBank/DDBJ databases">
        <authorList>
            <person name="Chiriac C."/>
            <person name="Salcher M."/>
            <person name="Ghai R."/>
            <person name="Kavagutti S V."/>
        </authorList>
    </citation>
    <scope>NUCLEOTIDE SEQUENCE</scope>
</reference>
<name>A0A6J6E8I9_9ZZZZ</name>
<feature type="transmembrane region" description="Helical" evidence="2">
    <location>
        <begin position="309"/>
        <end position="330"/>
    </location>
</feature>
<keyword evidence="2" id="KW-0812">Transmembrane</keyword>
<evidence type="ECO:0000256" key="1">
    <source>
        <dbReference type="ARBA" id="ARBA00022525"/>
    </source>
</evidence>
<proteinExistence type="predicted"/>
<dbReference type="EMBL" id="CAEZTD010000133">
    <property type="protein sequence ID" value="CAB4571584.1"/>
    <property type="molecule type" value="Genomic_DNA"/>
</dbReference>
<dbReference type="AlphaFoldDB" id="A0A6J6E8I9"/>
<organism evidence="4">
    <name type="scientific">freshwater metagenome</name>
    <dbReference type="NCBI Taxonomy" id="449393"/>
    <lineage>
        <taxon>unclassified sequences</taxon>
        <taxon>metagenomes</taxon>
        <taxon>ecological metagenomes</taxon>
    </lineage>
</organism>
<keyword evidence="2" id="KW-1133">Transmembrane helix</keyword>
<protein>
    <submittedName>
        <fullName evidence="4">Unannotated protein</fullName>
    </submittedName>
</protein>
<dbReference type="PROSITE" id="PS50847">
    <property type="entry name" value="GRAM_POS_ANCHORING"/>
    <property type="match status" value="1"/>
</dbReference>